<dbReference type="EMBL" id="CM001887">
    <property type="protein sequence ID" value="EOY31745.1"/>
    <property type="molecule type" value="Genomic_DNA"/>
</dbReference>
<sequence>MAEGMSVLLFKAKKADRDELKRMKWFFRIYQAMSGSKVNFHKSELFGVAMDKDEEEEWSREIKCKGWEIKIWRMRFYMQLHGLSDYLRMQLFFMGNNGRKIRLYIEKDEKNRKKVERGRELSGANQ</sequence>
<proteinExistence type="predicted"/>
<gene>
    <name evidence="1" type="ORF">TCM_038867</name>
</gene>
<dbReference type="Gramene" id="EOY31745">
    <property type="protein sequence ID" value="EOY31745"/>
    <property type="gene ID" value="TCM_038867"/>
</dbReference>
<dbReference type="HOGENOM" id="CLU_1985651_0_0_1"/>
<name>A0A061GPJ6_THECC</name>
<organism evidence="1 2">
    <name type="scientific">Theobroma cacao</name>
    <name type="common">Cacao</name>
    <name type="synonym">Cocoa</name>
    <dbReference type="NCBI Taxonomy" id="3641"/>
    <lineage>
        <taxon>Eukaryota</taxon>
        <taxon>Viridiplantae</taxon>
        <taxon>Streptophyta</taxon>
        <taxon>Embryophyta</taxon>
        <taxon>Tracheophyta</taxon>
        <taxon>Spermatophyta</taxon>
        <taxon>Magnoliopsida</taxon>
        <taxon>eudicotyledons</taxon>
        <taxon>Gunneridae</taxon>
        <taxon>Pentapetalae</taxon>
        <taxon>rosids</taxon>
        <taxon>malvids</taxon>
        <taxon>Malvales</taxon>
        <taxon>Malvaceae</taxon>
        <taxon>Byttnerioideae</taxon>
        <taxon>Theobroma</taxon>
    </lineage>
</organism>
<dbReference type="InParanoid" id="A0A061GPJ6"/>
<accession>A0A061GPJ6</accession>
<evidence type="ECO:0000313" key="1">
    <source>
        <dbReference type="EMBL" id="EOY31745.1"/>
    </source>
</evidence>
<dbReference type="Proteomes" id="UP000026915">
    <property type="component" value="Chromosome 9"/>
</dbReference>
<dbReference type="AlphaFoldDB" id="A0A061GPJ6"/>
<keyword evidence="2" id="KW-1185">Reference proteome</keyword>
<reference evidence="1 2" key="1">
    <citation type="journal article" date="2013" name="Genome Biol.">
        <title>The genome sequence of the most widely cultivated cacao type and its use to identify candidate genes regulating pod color.</title>
        <authorList>
            <person name="Motamayor J.C."/>
            <person name="Mockaitis K."/>
            <person name="Schmutz J."/>
            <person name="Haiminen N."/>
            <person name="Iii D.L."/>
            <person name="Cornejo O."/>
            <person name="Findley S.D."/>
            <person name="Zheng P."/>
            <person name="Utro F."/>
            <person name="Royaert S."/>
            <person name="Saski C."/>
            <person name="Jenkins J."/>
            <person name="Podicheti R."/>
            <person name="Zhao M."/>
            <person name="Scheffler B.E."/>
            <person name="Stack J.C."/>
            <person name="Feltus F.A."/>
            <person name="Mustiga G.M."/>
            <person name="Amores F."/>
            <person name="Phillips W."/>
            <person name="Marelli J.P."/>
            <person name="May G.D."/>
            <person name="Shapiro H."/>
            <person name="Ma J."/>
            <person name="Bustamante C.D."/>
            <person name="Schnell R.J."/>
            <person name="Main D."/>
            <person name="Gilbert D."/>
            <person name="Parida L."/>
            <person name="Kuhn D.N."/>
        </authorList>
    </citation>
    <scope>NUCLEOTIDE SEQUENCE [LARGE SCALE GENOMIC DNA]</scope>
    <source>
        <strain evidence="2">cv. Matina 1-6</strain>
    </source>
</reference>
<evidence type="ECO:0000313" key="2">
    <source>
        <dbReference type="Proteomes" id="UP000026915"/>
    </source>
</evidence>
<protein>
    <submittedName>
        <fullName evidence="1">Uncharacterized protein</fullName>
    </submittedName>
</protein>